<sequence length="582" mass="62028">MSNPGQAQPGSNMDSFITPEEIDSFTTIKDDQKGHMKRYLKEYTDRIQASPEGSAEHQQWVQKLKEFNTKLKSQLYKQQQLEHAQQAQNRIAQQGQAKSQPQPGQTRQAQQGQQQSGQPATQQGSQQSQYSAEVVQRVRTLQVPYPPEMPQADAQKYVQEQRKHYATLLSQHESAEKMRLQQGQLAEQKRSQGQDPSQELSKVARAEDYLRKNKINIETFERKHMEIRARQQAAQQNGGAVSTTGSQTQQNISQPGQTRPNQQPAGQTANAGAENGRSPTSPTRPAQQQSQSQQQSQHATTQPPLGAHPNLPQLPQQNPSQQQTGNANAPRPPLNIQQANAQTTPQLSNQTSPRGGMHLGSNPGTVPNGVHALSHEAAISAAARSYSQSQTTATQQPSSTSTTQPQQQQQQQQQPNTNPTAPPNQQQQQQRPTPQSTTSGPAPPPLQTGSNLHLGGSGNGTPSSSSGVLSGAGAGYVGGAGGAGGGGGGGTVRFPIPKTLNTTSPAPVSMGAAARPTLGGPVNGAPGVVGQPAVQKQPGYILEGEGDRVLSKKKLDELVRQVTGGGEGPGESLTPEVEEVSF</sequence>
<evidence type="ECO:0000256" key="1">
    <source>
        <dbReference type="SAM" id="MobiDB-lite"/>
    </source>
</evidence>
<feature type="compositionally biased region" description="Low complexity" evidence="1">
    <location>
        <begin position="375"/>
        <end position="439"/>
    </location>
</feature>
<feature type="compositionally biased region" description="Polar residues" evidence="1">
    <location>
        <begin position="241"/>
        <end position="270"/>
    </location>
</feature>
<feature type="region of interest" description="Disordered" evidence="1">
    <location>
        <begin position="494"/>
        <end position="519"/>
    </location>
</feature>
<feature type="compositionally biased region" description="Low complexity" evidence="1">
    <location>
        <begin position="230"/>
        <end position="240"/>
    </location>
</feature>
<feature type="region of interest" description="Disordered" evidence="1">
    <location>
        <begin position="169"/>
        <end position="467"/>
    </location>
</feature>
<feature type="compositionally biased region" description="Basic and acidic residues" evidence="1">
    <location>
        <begin position="219"/>
        <end position="229"/>
    </location>
</feature>
<feature type="compositionally biased region" description="Low complexity" evidence="1">
    <location>
        <begin position="278"/>
        <end position="323"/>
    </location>
</feature>
<name>A0A6A6H560_VIRVR</name>
<dbReference type="Proteomes" id="UP000800092">
    <property type="component" value="Unassembled WGS sequence"/>
</dbReference>
<reference evidence="2" key="1">
    <citation type="journal article" date="2020" name="Stud. Mycol.">
        <title>101 Dothideomycetes genomes: a test case for predicting lifestyles and emergence of pathogens.</title>
        <authorList>
            <person name="Haridas S."/>
            <person name="Albert R."/>
            <person name="Binder M."/>
            <person name="Bloem J."/>
            <person name="Labutti K."/>
            <person name="Salamov A."/>
            <person name="Andreopoulos B."/>
            <person name="Baker S."/>
            <person name="Barry K."/>
            <person name="Bills G."/>
            <person name="Bluhm B."/>
            <person name="Cannon C."/>
            <person name="Castanera R."/>
            <person name="Culley D."/>
            <person name="Daum C."/>
            <person name="Ezra D."/>
            <person name="Gonzalez J."/>
            <person name="Henrissat B."/>
            <person name="Kuo A."/>
            <person name="Liang C."/>
            <person name="Lipzen A."/>
            <person name="Lutzoni F."/>
            <person name="Magnuson J."/>
            <person name="Mondo S."/>
            <person name="Nolan M."/>
            <person name="Ohm R."/>
            <person name="Pangilinan J."/>
            <person name="Park H.-J."/>
            <person name="Ramirez L."/>
            <person name="Alfaro M."/>
            <person name="Sun H."/>
            <person name="Tritt A."/>
            <person name="Yoshinaga Y."/>
            <person name="Zwiers L.-H."/>
            <person name="Turgeon B."/>
            <person name="Goodwin S."/>
            <person name="Spatafora J."/>
            <person name="Crous P."/>
            <person name="Grigoriev I."/>
        </authorList>
    </citation>
    <scope>NUCLEOTIDE SEQUENCE</scope>
    <source>
        <strain evidence="2">Tuck. ex Michener</strain>
    </source>
</reference>
<feature type="compositionally biased region" description="Polar residues" evidence="1">
    <location>
        <begin position="1"/>
        <end position="15"/>
    </location>
</feature>
<feature type="compositionally biased region" description="Basic and acidic residues" evidence="1">
    <location>
        <begin position="202"/>
        <end position="211"/>
    </location>
</feature>
<feature type="region of interest" description="Disordered" evidence="1">
    <location>
        <begin position="1"/>
        <end position="33"/>
    </location>
</feature>
<evidence type="ECO:0000313" key="3">
    <source>
        <dbReference type="Proteomes" id="UP000800092"/>
    </source>
</evidence>
<dbReference type="AlphaFoldDB" id="A0A6A6H560"/>
<organism evidence="2 3">
    <name type="scientific">Viridothelium virens</name>
    <name type="common">Speckled blister lichen</name>
    <name type="synonym">Trypethelium virens</name>
    <dbReference type="NCBI Taxonomy" id="1048519"/>
    <lineage>
        <taxon>Eukaryota</taxon>
        <taxon>Fungi</taxon>
        <taxon>Dikarya</taxon>
        <taxon>Ascomycota</taxon>
        <taxon>Pezizomycotina</taxon>
        <taxon>Dothideomycetes</taxon>
        <taxon>Dothideomycetes incertae sedis</taxon>
        <taxon>Trypetheliales</taxon>
        <taxon>Trypetheliaceae</taxon>
        <taxon>Viridothelium</taxon>
    </lineage>
</organism>
<keyword evidence="3" id="KW-1185">Reference proteome</keyword>
<feature type="compositionally biased region" description="Polar residues" evidence="1">
    <location>
        <begin position="335"/>
        <end position="353"/>
    </location>
</feature>
<dbReference type="OrthoDB" id="2193432at2759"/>
<feature type="region of interest" description="Disordered" evidence="1">
    <location>
        <begin position="562"/>
        <end position="582"/>
    </location>
</feature>
<proteinExistence type="predicted"/>
<dbReference type="EMBL" id="ML991812">
    <property type="protein sequence ID" value="KAF2232840.1"/>
    <property type="molecule type" value="Genomic_DNA"/>
</dbReference>
<gene>
    <name evidence="2" type="ORF">EV356DRAFT_238195</name>
</gene>
<feature type="compositionally biased region" description="Low complexity" evidence="1">
    <location>
        <begin position="77"/>
        <end position="129"/>
    </location>
</feature>
<feature type="compositionally biased region" description="Low complexity" evidence="1">
    <location>
        <begin position="448"/>
        <end position="467"/>
    </location>
</feature>
<protein>
    <submittedName>
        <fullName evidence="2">Uncharacterized protein</fullName>
    </submittedName>
</protein>
<accession>A0A6A6H560</accession>
<feature type="region of interest" description="Disordered" evidence="1">
    <location>
        <begin position="77"/>
        <end position="133"/>
    </location>
</feature>
<evidence type="ECO:0000313" key="2">
    <source>
        <dbReference type="EMBL" id="KAF2232840.1"/>
    </source>
</evidence>